<feature type="compositionally biased region" description="Basic and acidic residues" evidence="1">
    <location>
        <begin position="341"/>
        <end position="358"/>
    </location>
</feature>
<feature type="compositionally biased region" description="Low complexity" evidence="1">
    <location>
        <begin position="360"/>
        <end position="378"/>
    </location>
</feature>
<gene>
    <name evidence="3" type="ORF">Cvel_5354</name>
</gene>
<evidence type="ECO:0000313" key="3">
    <source>
        <dbReference type="EMBL" id="CEM35620.1"/>
    </source>
</evidence>
<feature type="compositionally biased region" description="Basic residues" evidence="1">
    <location>
        <begin position="402"/>
        <end position="413"/>
    </location>
</feature>
<dbReference type="VEuPathDB" id="CryptoDB:Cvel_5354"/>
<dbReference type="AlphaFoldDB" id="A0A0G4GX38"/>
<feature type="region of interest" description="Disordered" evidence="1">
    <location>
        <begin position="794"/>
        <end position="822"/>
    </location>
</feature>
<dbReference type="EMBL" id="CDMZ01001646">
    <property type="protein sequence ID" value="CEM35620.1"/>
    <property type="molecule type" value="Genomic_DNA"/>
</dbReference>
<feature type="compositionally biased region" description="Acidic residues" evidence="1">
    <location>
        <begin position="903"/>
        <end position="912"/>
    </location>
</feature>
<feature type="region of interest" description="Disordered" evidence="1">
    <location>
        <begin position="441"/>
        <end position="464"/>
    </location>
</feature>
<feature type="region of interest" description="Disordered" evidence="1">
    <location>
        <begin position="842"/>
        <end position="914"/>
    </location>
</feature>
<protein>
    <recommendedName>
        <fullName evidence="4">DUF1003 domain-containing protein</fullName>
    </recommendedName>
</protein>
<feature type="region of interest" description="Disordered" evidence="1">
    <location>
        <begin position="1"/>
        <end position="79"/>
    </location>
</feature>
<feature type="transmembrane region" description="Helical" evidence="2">
    <location>
        <begin position="224"/>
        <end position="244"/>
    </location>
</feature>
<evidence type="ECO:0008006" key="4">
    <source>
        <dbReference type="Google" id="ProtNLM"/>
    </source>
</evidence>
<feature type="region of interest" description="Disordered" evidence="1">
    <location>
        <begin position="339"/>
        <end position="413"/>
    </location>
</feature>
<organism evidence="3">
    <name type="scientific">Chromera velia CCMP2878</name>
    <dbReference type="NCBI Taxonomy" id="1169474"/>
    <lineage>
        <taxon>Eukaryota</taxon>
        <taxon>Sar</taxon>
        <taxon>Alveolata</taxon>
        <taxon>Colpodellida</taxon>
        <taxon>Chromeraceae</taxon>
        <taxon>Chromera</taxon>
    </lineage>
</organism>
<keyword evidence="2" id="KW-1133">Transmembrane helix</keyword>
<sequence length="962" mass="105521">MNVPGRSQLSDLWIEGGDTGENVKVVPASHTRSKAKKPEDITTIPFRQSEVGKDAPAGKQHGSREKPAEGGVVGSPDRQRLMESQYGNSKRAHASGMQQPVCVICLHRPRRPCVPLSALQDQTLRDLCHLYPQLQQLVDGLGGEGGRDRGMDVLCVWHVQRLIQRRVDGILSQEKEELSLLNEEAMQMLGDYEFEEANWRGQLDSDSTIGGLFADAVAKGGGSWPFIFFLVGTLGLWCLVNLVLGEERGWDPYPFILLNLFLSTLAAFQAPIIMMSQNRQDAKDRQESAYVYRAVLRGEHQIRHVNAKVDHLLHQQWPRLLKVQTAMMETLQYSQALTQTHNEDHHQGRQRQAQERRRSSSAASSSLSSSSLLGAAAEVSDSPRTSFERDKRGLNQYTHTHIQAHRHRERGSKRPLLLSASARPDPHFSFLLRVLRAQSRSAPVPASGDPPEGSSPSGSASAPTQELKTILFGHWHSEGDNFRGLVERVKLHWPSMLPSAVSGGKIDPPRKGTGGGEMNGRGVHSLGLRVLKQISTLGSAHDQYSVGVSRSSLTKLPSEAKEEGVRGDVAFPSALASSFSFEMPMVTYTLRLSDSTASLDDIFSGEGFVSLRNDFDVVQMNATGRILAVGVEFQRHGFGQSAFFQNGDLPTRYKPAFALRRAERVTDFWKTPLRRVSIAYMPAPTVAVVRLPKGRIVRDLQVTFAPPFECEGAGASRGGFKKGGMDYHQAMGDPLLEGEVPMGGDPMGGVTYRAFMSSAAWKEPPLWTGVVSGEEEAGEDLGWVMVAECQWGGTDEQEVRGGEQTLSEQEEKEGSGSPAAETAAVNRGNTHANTVTLQSAVSGAAASPLASTPPQVWKGLGEERTVPKTVTVGRSPRPRKMPVGSGKFGGEGGQFVDATEEQREGEEGDDPDERERDLCLWKGRLVFSSFVRTHKLPPLLQLLTSVQRLVLVRPWCIPVDFF</sequence>
<keyword evidence="2" id="KW-0472">Membrane</keyword>
<reference evidence="3" key="1">
    <citation type="submission" date="2014-11" db="EMBL/GenBank/DDBJ databases">
        <authorList>
            <person name="Otto D Thomas"/>
            <person name="Naeem Raeece"/>
        </authorList>
    </citation>
    <scope>NUCLEOTIDE SEQUENCE</scope>
</reference>
<accession>A0A0G4GX38</accession>
<dbReference type="PANTHER" id="PTHR41386:SF1">
    <property type="entry name" value="MEMBRANE PROTEIN"/>
    <property type="match status" value="1"/>
</dbReference>
<name>A0A0G4GX38_9ALVE</name>
<feature type="compositionally biased region" description="Low complexity" evidence="1">
    <location>
        <begin position="445"/>
        <end position="463"/>
    </location>
</feature>
<feature type="transmembrane region" description="Helical" evidence="2">
    <location>
        <begin position="256"/>
        <end position="275"/>
    </location>
</feature>
<evidence type="ECO:0000256" key="1">
    <source>
        <dbReference type="SAM" id="MobiDB-lite"/>
    </source>
</evidence>
<proteinExistence type="predicted"/>
<evidence type="ECO:0000256" key="2">
    <source>
        <dbReference type="SAM" id="Phobius"/>
    </source>
</evidence>
<dbReference type="InterPro" id="IPR010406">
    <property type="entry name" value="DUF1003"/>
</dbReference>
<dbReference type="Pfam" id="PF06210">
    <property type="entry name" value="DUF1003"/>
    <property type="match status" value="1"/>
</dbReference>
<keyword evidence="2" id="KW-0812">Transmembrane</keyword>
<feature type="compositionally biased region" description="Polar residues" evidence="1">
    <location>
        <begin position="1"/>
        <end position="10"/>
    </location>
</feature>
<dbReference type="PANTHER" id="PTHR41386">
    <property type="entry name" value="INTEGRAL MEMBRANE PROTEIN-RELATED"/>
    <property type="match status" value="1"/>
</dbReference>